<accession>A0A1G2F4Q9</accession>
<name>A0A1G2F4Q9_9BACT</name>
<dbReference type="Proteomes" id="UP000177725">
    <property type="component" value="Unassembled WGS sequence"/>
</dbReference>
<sequence length="173" mass="19960">MKLFTFREVAEPGMRSFRKTRIMPSLFAVHPTKEQISQEEWSAIKKEAEARLETARAEFKKINDKVLKEVDKKKMRFSDSKTDEYIYRRYRELGAPTCNMAMILGEILKKKGFEILGFQELTFCTPLDPIEKQVADEMPPIATPFDRLNISSAISTLESYIDTGDIIVALSKR</sequence>
<evidence type="ECO:0000313" key="3">
    <source>
        <dbReference type="Proteomes" id="UP000177725"/>
    </source>
</evidence>
<dbReference type="EMBL" id="MHMV01000056">
    <property type="protein sequence ID" value="OGZ33045.1"/>
    <property type="molecule type" value="Genomic_DNA"/>
</dbReference>
<protein>
    <submittedName>
        <fullName evidence="2">Uncharacterized protein</fullName>
    </submittedName>
</protein>
<gene>
    <name evidence="2" type="ORF">A2174_01835</name>
</gene>
<comment type="caution">
    <text evidence="2">The sequence shown here is derived from an EMBL/GenBank/DDBJ whole genome shotgun (WGS) entry which is preliminary data.</text>
</comment>
<evidence type="ECO:0000313" key="2">
    <source>
        <dbReference type="EMBL" id="OGZ33045.1"/>
    </source>
</evidence>
<organism evidence="2 3">
    <name type="scientific">Candidatus Portnoybacteria bacterium RBG_13_41_18</name>
    <dbReference type="NCBI Taxonomy" id="1801991"/>
    <lineage>
        <taxon>Bacteria</taxon>
        <taxon>Candidatus Portnoyibacteriota</taxon>
    </lineage>
</organism>
<reference evidence="2 3" key="1">
    <citation type="journal article" date="2016" name="Nat. Commun.">
        <title>Thousands of microbial genomes shed light on interconnected biogeochemical processes in an aquifer system.</title>
        <authorList>
            <person name="Anantharaman K."/>
            <person name="Brown C.T."/>
            <person name="Hug L.A."/>
            <person name="Sharon I."/>
            <person name="Castelle C.J."/>
            <person name="Probst A.J."/>
            <person name="Thomas B.C."/>
            <person name="Singh A."/>
            <person name="Wilkins M.J."/>
            <person name="Karaoz U."/>
            <person name="Brodie E.L."/>
            <person name="Williams K.H."/>
            <person name="Hubbard S.S."/>
            <person name="Banfield J.F."/>
        </authorList>
    </citation>
    <scope>NUCLEOTIDE SEQUENCE [LARGE SCALE GENOMIC DNA]</scope>
</reference>
<proteinExistence type="predicted"/>
<feature type="coiled-coil region" evidence="1">
    <location>
        <begin position="38"/>
        <end position="65"/>
    </location>
</feature>
<evidence type="ECO:0000256" key="1">
    <source>
        <dbReference type="SAM" id="Coils"/>
    </source>
</evidence>
<keyword evidence="1" id="KW-0175">Coiled coil</keyword>
<dbReference type="AlphaFoldDB" id="A0A1G2F4Q9"/>